<feature type="transmembrane region" description="Helical" evidence="9">
    <location>
        <begin position="162"/>
        <end position="190"/>
    </location>
</feature>
<proteinExistence type="inferred from homology"/>
<evidence type="ECO:0000256" key="4">
    <source>
        <dbReference type="ARBA" id="ARBA00022475"/>
    </source>
</evidence>
<dbReference type="AlphaFoldDB" id="D4RW97"/>
<sequence length="461" mass="51458">MRGNKVRKKRTKEFPNPYSLKNAFAKGSIFTRLSAVVMGLGNIVYGQIVKGLLFLAVEVGYILYMINYGVSCLGKFFKLGGKQAVEVWDDAQGIFVYSSQDRTIEFLLYGVVAIGITVLFIIIWKSAISSSYKAQCEKAEGKRPASFRQDLKSLTDKNLNRLLLALPVTGVVVFTVLPLVFMICMAFTTYDLNHPLVFNWNGLANFGKALNLKDSIGQEFWPVLGWTLCWAVAATFSNFILGTILAIVINRKGTKLKSMWRFNFMLSAAIPQFVSLLLMRTMFNDNGIINTLLINAHVLTKGISFWQSTFWARFLVIMINIWVGVPFTMMQVTGVLQNIPSDLYEAAKVDGAGPIRIFFKITLPYLLFVTGPYLITSFTGNINNFNVIFLLSAGGPTKNLASTSGKTDLLVTWLYKLTVGTDRPYYNIGAVIGIFTFIILASVSLLTYHRTGAYKNEEGFQ</sequence>
<comment type="function">
    <text evidence="10">Part of the ABC transporter complex MalEFGK involved in maltose/maltodextrin import. Probably responsible for the translocation of the substrate across the membrane.</text>
</comment>
<dbReference type="PANTHER" id="PTHR47314:SF1">
    <property type="entry name" value="MALTOSE_MALTODEXTRIN TRANSPORT SYSTEM PERMEASE PROTEIN MALF"/>
    <property type="match status" value="1"/>
</dbReference>
<keyword evidence="8 9" id="KW-0472">Membrane</keyword>
<dbReference type="GeneID" id="98918592"/>
<evidence type="ECO:0000256" key="2">
    <source>
        <dbReference type="ARBA" id="ARBA00009047"/>
    </source>
</evidence>
<dbReference type="RefSeq" id="WP_005600902.1">
    <property type="nucleotide sequence ID" value="NZ_GG663519.1"/>
</dbReference>
<dbReference type="Proteomes" id="UP000006238">
    <property type="component" value="Unassembled WGS sequence"/>
</dbReference>
<comment type="caution">
    <text evidence="12">The sequence shown here is derived from an EMBL/GenBank/DDBJ whole genome shotgun (WGS) entry which is preliminary data.</text>
</comment>
<evidence type="ECO:0000256" key="9">
    <source>
        <dbReference type="RuleBase" id="RU363032"/>
    </source>
</evidence>
<dbReference type="eggNOG" id="COG1175">
    <property type="taxonomic scope" value="Bacteria"/>
</dbReference>
<evidence type="ECO:0000256" key="5">
    <source>
        <dbReference type="ARBA" id="ARBA00022597"/>
    </source>
</evidence>
<dbReference type="PANTHER" id="PTHR47314">
    <property type="entry name" value="MALTOSE/MALTODEXTRIN TRANSPORT SYSTEM PERMEASE PROTEIN MALF"/>
    <property type="match status" value="1"/>
</dbReference>
<evidence type="ECO:0000256" key="1">
    <source>
        <dbReference type="ARBA" id="ARBA00004651"/>
    </source>
</evidence>
<protein>
    <recommendedName>
        <fullName evidence="10">Maltose/maltodextrin transport system permease protein</fullName>
    </recommendedName>
</protein>
<comment type="subcellular location">
    <subcellularLocation>
        <location evidence="1 9">Cell membrane</location>
        <topology evidence="1 9">Multi-pass membrane protein</topology>
    </subcellularLocation>
</comment>
<feature type="transmembrane region" description="Helical" evidence="9">
    <location>
        <begin position="223"/>
        <end position="250"/>
    </location>
</feature>
<feature type="transmembrane region" description="Helical" evidence="9">
    <location>
        <begin position="357"/>
        <end position="375"/>
    </location>
</feature>
<dbReference type="InterPro" id="IPR035906">
    <property type="entry name" value="MetI-like_sf"/>
</dbReference>
<reference evidence="12 13" key="1">
    <citation type="submission" date="2010-02" db="EMBL/GenBank/DDBJ databases">
        <authorList>
            <person name="Weinstock G."/>
            <person name="Sodergren E."/>
            <person name="Clifton S."/>
            <person name="Fulton L."/>
            <person name="Fulton B."/>
            <person name="Courtney L."/>
            <person name="Fronick C."/>
            <person name="Harrison M."/>
            <person name="Strong C."/>
            <person name="Farmer C."/>
            <person name="Delahaunty K."/>
            <person name="Markovic C."/>
            <person name="Hall O."/>
            <person name="Minx P."/>
            <person name="Tomlinson C."/>
            <person name="Mitreva M."/>
            <person name="Nelson J."/>
            <person name="Hou S."/>
            <person name="Wollam A."/>
            <person name="Pepin K.H."/>
            <person name="Johnson M."/>
            <person name="Bhonagiri V."/>
            <person name="Zhang X."/>
            <person name="Suruliraj S."/>
            <person name="Warren W."/>
            <person name="Chinwalla A."/>
            <person name="Mardis E.R."/>
            <person name="Wilson R.K."/>
        </authorList>
    </citation>
    <scope>NUCLEOTIDE SEQUENCE [LARGE SCALE GENOMIC DNA]</scope>
    <source>
        <strain evidence="12 13">DSM 2876</strain>
    </source>
</reference>
<comment type="similarity">
    <text evidence="2 10">Belongs to the binding-protein-dependent transport system permease family. MalFG subfamily.</text>
</comment>
<evidence type="ECO:0000256" key="6">
    <source>
        <dbReference type="ARBA" id="ARBA00022692"/>
    </source>
</evidence>
<dbReference type="GO" id="GO:0015423">
    <property type="term" value="F:ABC-type maltose transporter activity"/>
    <property type="evidence" value="ECO:0007669"/>
    <property type="project" value="TreeGrafter"/>
</dbReference>
<name>D4RW97_9FIRM</name>
<dbReference type="GO" id="GO:1990060">
    <property type="term" value="C:maltose transport complex"/>
    <property type="evidence" value="ECO:0007669"/>
    <property type="project" value="TreeGrafter"/>
</dbReference>
<evidence type="ECO:0000256" key="3">
    <source>
        <dbReference type="ARBA" id="ARBA00022448"/>
    </source>
</evidence>
<dbReference type="HOGENOM" id="CLU_016047_0_3_9"/>
<dbReference type="Gene3D" id="1.10.3720.10">
    <property type="entry name" value="MetI-like"/>
    <property type="match status" value="1"/>
</dbReference>
<dbReference type="PROSITE" id="PS50928">
    <property type="entry name" value="ABC_TM1"/>
    <property type="match status" value="1"/>
</dbReference>
<feature type="domain" description="ABC transmembrane type-1" evidence="11">
    <location>
        <begin position="224"/>
        <end position="447"/>
    </location>
</feature>
<feature type="transmembrane region" description="Helical" evidence="9">
    <location>
        <begin position="310"/>
        <end position="336"/>
    </location>
</feature>
<evidence type="ECO:0000256" key="8">
    <source>
        <dbReference type="ARBA" id="ARBA00023136"/>
    </source>
</evidence>
<feature type="transmembrane region" description="Helical" evidence="9">
    <location>
        <begin position="106"/>
        <end position="124"/>
    </location>
</feature>
<feature type="transmembrane region" description="Helical" evidence="9">
    <location>
        <begin position="52"/>
        <end position="70"/>
    </location>
</feature>
<accession>D4RW97</accession>
<dbReference type="STRING" id="45851.BHV86_06865"/>
<organism evidence="12 13">
    <name type="scientific">Eshraghiella crossota DSM 2876</name>
    <dbReference type="NCBI Taxonomy" id="511680"/>
    <lineage>
        <taxon>Bacteria</taxon>
        <taxon>Bacillati</taxon>
        <taxon>Bacillota</taxon>
        <taxon>Clostridia</taxon>
        <taxon>Lachnospirales</taxon>
        <taxon>Lachnospiraceae</taxon>
        <taxon>Eshraghiella</taxon>
    </lineage>
</organism>
<keyword evidence="4 10" id="KW-1003">Cell membrane</keyword>
<evidence type="ECO:0000259" key="11">
    <source>
        <dbReference type="PROSITE" id="PS50928"/>
    </source>
</evidence>
<evidence type="ECO:0000313" key="13">
    <source>
        <dbReference type="Proteomes" id="UP000006238"/>
    </source>
</evidence>
<evidence type="ECO:0000313" key="12">
    <source>
        <dbReference type="EMBL" id="EFF69714.1"/>
    </source>
</evidence>
<dbReference type="GO" id="GO:0042956">
    <property type="term" value="P:maltodextrin transmembrane transport"/>
    <property type="evidence" value="ECO:0007669"/>
    <property type="project" value="TreeGrafter"/>
</dbReference>
<evidence type="ECO:0000256" key="7">
    <source>
        <dbReference type="ARBA" id="ARBA00022989"/>
    </source>
</evidence>
<dbReference type="CDD" id="cd06261">
    <property type="entry name" value="TM_PBP2"/>
    <property type="match status" value="1"/>
</dbReference>
<feature type="transmembrane region" description="Helical" evidence="9">
    <location>
        <begin position="262"/>
        <end position="283"/>
    </location>
</feature>
<dbReference type="SUPFAM" id="SSF161098">
    <property type="entry name" value="MetI-like"/>
    <property type="match status" value="1"/>
</dbReference>
<dbReference type="EMBL" id="ABWN01000017">
    <property type="protein sequence ID" value="EFF69714.1"/>
    <property type="molecule type" value="Genomic_DNA"/>
</dbReference>
<evidence type="ECO:0000256" key="10">
    <source>
        <dbReference type="RuleBase" id="RU367050"/>
    </source>
</evidence>
<dbReference type="Pfam" id="PF00528">
    <property type="entry name" value="BPD_transp_1"/>
    <property type="match status" value="1"/>
</dbReference>
<keyword evidence="13" id="KW-1185">Reference proteome</keyword>
<keyword evidence="3 9" id="KW-0813">Transport</keyword>
<keyword evidence="7 9" id="KW-1133">Transmembrane helix</keyword>
<dbReference type="InterPro" id="IPR000515">
    <property type="entry name" value="MetI-like"/>
</dbReference>
<feature type="transmembrane region" description="Helical" evidence="9">
    <location>
        <begin position="425"/>
        <end position="448"/>
    </location>
</feature>
<keyword evidence="6 9" id="KW-0812">Transmembrane</keyword>
<keyword evidence="5 10" id="KW-0762">Sugar transport</keyword>
<gene>
    <name evidence="12" type="ORF">BUTYVIB_00228</name>
</gene>